<evidence type="ECO:0000313" key="4">
    <source>
        <dbReference type="EMBL" id="NKE09883.1"/>
    </source>
</evidence>
<evidence type="ECO:0000259" key="3">
    <source>
        <dbReference type="Pfam" id="PF19291"/>
    </source>
</evidence>
<comment type="caution">
    <text evidence="4">The sequence shown here is derived from an EMBL/GenBank/DDBJ whole genome shotgun (WGS) entry which is preliminary data.</text>
</comment>
<feature type="region of interest" description="Disordered" evidence="1">
    <location>
        <begin position="686"/>
        <end position="711"/>
    </location>
</feature>
<accession>A0A846TN65</accession>
<feature type="domain" description="GH15-like" evidence="2">
    <location>
        <begin position="265"/>
        <end position="535"/>
    </location>
</feature>
<dbReference type="PANTHER" id="PTHR31616:SF10">
    <property type="entry name" value="TREHALASE"/>
    <property type="match status" value="1"/>
</dbReference>
<dbReference type="GO" id="GO:0015927">
    <property type="term" value="F:trehalase activity"/>
    <property type="evidence" value="ECO:0007669"/>
    <property type="project" value="TreeGrafter"/>
</dbReference>
<proteinExistence type="predicted"/>
<keyword evidence="5" id="KW-1185">Reference proteome</keyword>
<dbReference type="EMBL" id="JAAVUN010000013">
    <property type="protein sequence ID" value="NKE09883.1"/>
    <property type="molecule type" value="Genomic_DNA"/>
</dbReference>
<gene>
    <name evidence="4" type="ORF">GTW58_08025</name>
</gene>
<evidence type="ECO:0000256" key="1">
    <source>
        <dbReference type="SAM" id="MobiDB-lite"/>
    </source>
</evidence>
<feature type="domain" description="Trehalase-like N-terminal" evidence="3">
    <location>
        <begin position="2"/>
        <end position="142"/>
    </location>
</feature>
<reference evidence="4 5" key="1">
    <citation type="submission" date="2020-02" db="EMBL/GenBank/DDBJ databases">
        <authorList>
            <person name="Sun Q."/>
        </authorList>
    </citation>
    <scope>NUCLEOTIDE SEQUENCE [LARGE SCALE GENOMIC DNA]</scope>
    <source>
        <strain evidence="4 5">YIM 13062</strain>
    </source>
</reference>
<sequence>MASLIEDYALLSDMQTGPLVSRRGSVDWLCVPRFDSPAVFGALLGTAKDGRWLLAPAATVEHDGTELPEQSWQENCRVGERFYAENTFVLQTVWITDAGSVRVTDFMPLTEDLSLVRRVEGLTGEVEMFQEVRMRFDYGQLMPWVSQFESAEDPVTENPGATEVIALAGPDAMVLRGEPIPAFIRDQEGPRHAGRFTVAAGQTRDFVLTYFPSHRTPPAPMDVGEQLRETKQLWRDWDQQWSVENPRELDHHVRRSLLVIRSLMHQQTGGLAGSASAALPEKIGGDRNWDARFTWVRDATFALEVMLNHGHDREALQLRNWLLRCLAGDPEALQSVYGLAGERATSEHSLDLPGYERSRPVRVGNGASRAHQSDTVGHVLVAFEKLRRRGLEEDRLSWPLQKALLGHVLKHYEDADQSLWEMRGDPQFYTHSRVMMWAALQSGVDAVKIHGLDGDLQLWETHRDQLALEIWTSGYDPAQGSFVQHYGSTHVDASLLLLPTVGFVAWDDPRMVRTAARIAQELSDDDGLLRRYRNVHLPPDSPPEDFESQVGQDGFAGEDAGHLSVTLWLVVNLAHSGEVERAREVLEAVLKRGNDLGLLAAAYDGDPDSGGRMLGNLPQVLPHLSLIQAIDAIHHVTAGSAHTGLLDDPDNDPRPDQPDQTHESGAVALPAMQEALRQAGNAALRESDGVALRESDGAALRESEGDTAYGR</sequence>
<dbReference type="AlphaFoldDB" id="A0A846TN65"/>
<keyword evidence="4" id="KW-0378">Hydrolase</keyword>
<dbReference type="RefSeq" id="WP_119932936.1">
    <property type="nucleotide sequence ID" value="NZ_JAAVUN010000013.1"/>
</dbReference>
<dbReference type="InterPro" id="IPR045582">
    <property type="entry name" value="Trehalase-like_N"/>
</dbReference>
<dbReference type="Pfam" id="PF00723">
    <property type="entry name" value="Glyco_hydro_15"/>
    <property type="match status" value="1"/>
</dbReference>
<dbReference type="Pfam" id="PF19291">
    <property type="entry name" value="TREH_N"/>
    <property type="match status" value="1"/>
</dbReference>
<evidence type="ECO:0000313" key="5">
    <source>
        <dbReference type="Proteomes" id="UP000521379"/>
    </source>
</evidence>
<dbReference type="GO" id="GO:0005993">
    <property type="term" value="P:trehalose catabolic process"/>
    <property type="evidence" value="ECO:0007669"/>
    <property type="project" value="TreeGrafter"/>
</dbReference>
<dbReference type="Gene3D" id="1.50.10.10">
    <property type="match status" value="1"/>
</dbReference>
<organism evidence="4 5">
    <name type="scientific">Kocuria subflava</name>
    <dbReference type="NCBI Taxonomy" id="1736139"/>
    <lineage>
        <taxon>Bacteria</taxon>
        <taxon>Bacillati</taxon>
        <taxon>Actinomycetota</taxon>
        <taxon>Actinomycetes</taxon>
        <taxon>Micrococcales</taxon>
        <taxon>Micrococcaceae</taxon>
        <taxon>Kocuria</taxon>
    </lineage>
</organism>
<feature type="compositionally biased region" description="Basic and acidic residues" evidence="1">
    <location>
        <begin position="686"/>
        <end position="704"/>
    </location>
</feature>
<dbReference type="InterPro" id="IPR008928">
    <property type="entry name" value="6-hairpin_glycosidase_sf"/>
</dbReference>
<feature type="region of interest" description="Disordered" evidence="1">
    <location>
        <begin position="641"/>
        <end position="666"/>
    </location>
</feature>
<name>A0A846TN65_9MICC</name>
<dbReference type="InterPro" id="IPR012341">
    <property type="entry name" value="6hp_glycosidase-like_sf"/>
</dbReference>
<protein>
    <submittedName>
        <fullName evidence="4">Glycoside hydrolase family 15 protein</fullName>
    </submittedName>
</protein>
<dbReference type="Proteomes" id="UP000521379">
    <property type="component" value="Unassembled WGS sequence"/>
</dbReference>
<evidence type="ECO:0000259" key="2">
    <source>
        <dbReference type="Pfam" id="PF00723"/>
    </source>
</evidence>
<dbReference type="PANTHER" id="PTHR31616">
    <property type="entry name" value="TREHALASE"/>
    <property type="match status" value="1"/>
</dbReference>
<feature type="compositionally biased region" description="Basic and acidic residues" evidence="1">
    <location>
        <begin position="651"/>
        <end position="662"/>
    </location>
</feature>
<dbReference type="InterPro" id="IPR011613">
    <property type="entry name" value="GH15-like"/>
</dbReference>
<dbReference type="SUPFAM" id="SSF48208">
    <property type="entry name" value="Six-hairpin glycosidases"/>
    <property type="match status" value="1"/>
</dbReference>